<protein>
    <submittedName>
        <fullName evidence="3">Uncharacterized protein</fullName>
    </submittedName>
</protein>
<evidence type="ECO:0000313" key="4">
    <source>
        <dbReference type="Proteomes" id="UP000005408"/>
    </source>
</evidence>
<keyword evidence="2" id="KW-1133">Transmembrane helix</keyword>
<dbReference type="InterPro" id="IPR042635">
    <property type="entry name" value="MEGF10/SREC1/2-like"/>
</dbReference>
<keyword evidence="2" id="KW-0472">Membrane</keyword>
<evidence type="ECO:0000313" key="3">
    <source>
        <dbReference type="EnsemblMetazoa" id="G17884.1:cds"/>
    </source>
</evidence>
<keyword evidence="4" id="KW-1185">Reference proteome</keyword>
<keyword evidence="2" id="KW-0812">Transmembrane</keyword>
<dbReference type="Proteomes" id="UP000005408">
    <property type="component" value="Unassembled WGS sequence"/>
</dbReference>
<proteinExistence type="predicted"/>
<reference evidence="3" key="1">
    <citation type="submission" date="2022-08" db="UniProtKB">
        <authorList>
            <consortium name="EnsemblMetazoa"/>
        </authorList>
    </citation>
    <scope>IDENTIFICATION</scope>
    <source>
        <strain evidence="3">05x7-T-G4-1.051#20</strain>
    </source>
</reference>
<sequence>MSKRKSEENCIEDCQWRKVDDKCIDCPVGYYGRHCSRSCRYPSYGINCQQECSECGQEACSVIFGCMTSDCPDGYYGINCSRQCRYPNYGKHCQQDCSHCNREMCNSTVGCRTQNGTIDRESQNMIQGLNLPLVIGVFVGVAAVIVIAVLLVISFANRRFYSKQIRENAYYVGSVVSEHVTTTLCRVPEQRSDICDENIPTDNNTYMLASSLRYENI</sequence>
<evidence type="ECO:0000256" key="2">
    <source>
        <dbReference type="SAM" id="Phobius"/>
    </source>
</evidence>
<feature type="transmembrane region" description="Helical" evidence="2">
    <location>
        <begin position="133"/>
        <end position="156"/>
    </location>
</feature>
<accession>A0A8W8JAG0</accession>
<evidence type="ECO:0000256" key="1">
    <source>
        <dbReference type="ARBA" id="ARBA00022536"/>
    </source>
</evidence>
<dbReference type="EnsemblMetazoa" id="G17884.1">
    <property type="protein sequence ID" value="G17884.1:cds"/>
    <property type="gene ID" value="G17884"/>
</dbReference>
<dbReference type="AlphaFoldDB" id="A0A8W8JAG0"/>
<dbReference type="PANTHER" id="PTHR24043:SF8">
    <property type="entry name" value="EGF-LIKE DOMAIN-CONTAINING PROTEIN"/>
    <property type="match status" value="1"/>
</dbReference>
<dbReference type="PANTHER" id="PTHR24043">
    <property type="entry name" value="SCAVENGER RECEPTOR CLASS F"/>
    <property type="match status" value="1"/>
</dbReference>
<dbReference type="Gene3D" id="2.170.300.10">
    <property type="entry name" value="Tie2 ligand-binding domain superfamily"/>
    <property type="match status" value="1"/>
</dbReference>
<dbReference type="GO" id="GO:0005044">
    <property type="term" value="F:scavenger receptor activity"/>
    <property type="evidence" value="ECO:0007669"/>
    <property type="project" value="InterPro"/>
</dbReference>
<keyword evidence="1" id="KW-0245">EGF-like domain</keyword>
<name>A0A8W8JAG0_MAGGI</name>
<organism evidence="3 4">
    <name type="scientific">Magallana gigas</name>
    <name type="common">Pacific oyster</name>
    <name type="synonym">Crassostrea gigas</name>
    <dbReference type="NCBI Taxonomy" id="29159"/>
    <lineage>
        <taxon>Eukaryota</taxon>
        <taxon>Metazoa</taxon>
        <taxon>Spiralia</taxon>
        <taxon>Lophotrochozoa</taxon>
        <taxon>Mollusca</taxon>
        <taxon>Bivalvia</taxon>
        <taxon>Autobranchia</taxon>
        <taxon>Pteriomorphia</taxon>
        <taxon>Ostreida</taxon>
        <taxon>Ostreoidea</taxon>
        <taxon>Ostreidae</taxon>
        <taxon>Magallana</taxon>
    </lineage>
</organism>